<proteinExistence type="predicted"/>
<gene>
    <name evidence="3" type="ORF">TL08_21075</name>
</gene>
<keyword evidence="2" id="KW-0812">Transmembrane</keyword>
<dbReference type="AlphaFoldDB" id="A0AAC9HTC3"/>
<reference evidence="4" key="1">
    <citation type="submission" date="2016-03" db="EMBL/GenBank/DDBJ databases">
        <title>Complete genome sequence of the type strain Actinoalloteichus hymeniacidonis DSM 45092.</title>
        <authorList>
            <person name="Schaffert L."/>
            <person name="Albersmeier A."/>
            <person name="Winkler A."/>
            <person name="Kalinowski J."/>
            <person name="Zotchev S."/>
            <person name="Ruckert C."/>
        </authorList>
    </citation>
    <scope>NUCLEOTIDE SEQUENCE [LARGE SCALE GENOMIC DNA]</scope>
    <source>
        <strain evidence="4">HPA177(T) (DSM 45092(T))</strain>
    </source>
</reference>
<feature type="compositionally biased region" description="Acidic residues" evidence="1">
    <location>
        <begin position="514"/>
        <end position="534"/>
    </location>
</feature>
<dbReference type="EMBL" id="CP014859">
    <property type="protein sequence ID" value="AOS65005.1"/>
    <property type="molecule type" value="Genomic_DNA"/>
</dbReference>
<evidence type="ECO:0000313" key="4">
    <source>
        <dbReference type="Proteomes" id="UP000095210"/>
    </source>
</evidence>
<evidence type="ECO:0000313" key="3">
    <source>
        <dbReference type="EMBL" id="AOS65005.1"/>
    </source>
</evidence>
<protein>
    <recommendedName>
        <fullName evidence="5">FtsK/SpoIIIE family protein</fullName>
    </recommendedName>
</protein>
<sequence length="642" mass="68504">MKQKRSTAFPAVGSRGGSTAGGHYVPRTFWGSRLAPYAPEWASLPVGYLVPLIAHPLAVDPEVLPWVAAGMATSGVVLTGVTWAVGSERSPVARAHATITVGGVMTWLTTATIAGPWSTVLGWGYALAGVAVAASWSIRKALRKSGSEDGGGDGGFFAKIGLAGSRFDGDIRVAPNKVEATVQLPPGSTAADLEERKTTIASHAHLSDGAVRVTPDPDDVSRAQLTVVPKDMLKHSTKWPGLSSPGGSIMDPIVVGAYEDTEPLQFWLPGDPVISRNATHYAVNGMNGSGKTTSAKVAWAEIVSRRDAELVVLDPSKGSQSVGFLNRTKAKLVLGRAACKTYVKALLSDITERADRLGKWGLGQWTPEAFERHGMAYRVVWIEEATKVLEDAKTTTELVQEARSAGISVIMSQQKSTHRQMNTDVRSQLGGSWCFGVKDLEDAEFILSDEALAAGARPDRWKNRQPGCSYLEGPGIDESRYAIPARGFDVDDSDLAAALDTTGPDQIGDATMPDSDEPMDDFDIDPDDLDDDLDDEIELPAEDSEDGDLTDDGDIELPDVAELPLPTPRPSLAEARRQVAAWLTEQQATGRSLVGPKDVPDAIHGRSRPWVSVELARLAEDGTLVPTGRDGIYTYPSVAHAA</sequence>
<feature type="transmembrane region" description="Helical" evidence="2">
    <location>
        <begin position="97"/>
        <end position="114"/>
    </location>
</feature>
<name>A0AAC9HTC3_9PSEU</name>
<feature type="region of interest" description="Disordered" evidence="1">
    <location>
        <begin position="498"/>
        <end position="534"/>
    </location>
</feature>
<evidence type="ECO:0008006" key="5">
    <source>
        <dbReference type="Google" id="ProtNLM"/>
    </source>
</evidence>
<feature type="transmembrane region" description="Helical" evidence="2">
    <location>
        <begin position="63"/>
        <end position="85"/>
    </location>
</feature>
<evidence type="ECO:0000256" key="2">
    <source>
        <dbReference type="SAM" id="Phobius"/>
    </source>
</evidence>
<dbReference type="SUPFAM" id="SSF52540">
    <property type="entry name" value="P-loop containing nucleoside triphosphate hydrolases"/>
    <property type="match status" value="1"/>
</dbReference>
<dbReference type="RefSeq" id="WP_157421219.1">
    <property type="nucleotide sequence ID" value="NZ_CP014859.1"/>
</dbReference>
<evidence type="ECO:0000256" key="1">
    <source>
        <dbReference type="SAM" id="MobiDB-lite"/>
    </source>
</evidence>
<dbReference type="Gene3D" id="3.40.50.300">
    <property type="entry name" value="P-loop containing nucleotide triphosphate hydrolases"/>
    <property type="match status" value="1"/>
</dbReference>
<organism evidence="3 4">
    <name type="scientific">Actinoalloteichus hymeniacidonis</name>
    <dbReference type="NCBI Taxonomy" id="340345"/>
    <lineage>
        <taxon>Bacteria</taxon>
        <taxon>Bacillati</taxon>
        <taxon>Actinomycetota</taxon>
        <taxon>Actinomycetes</taxon>
        <taxon>Pseudonocardiales</taxon>
        <taxon>Pseudonocardiaceae</taxon>
        <taxon>Actinoalloteichus</taxon>
    </lineage>
</organism>
<accession>A0AAC9HTC3</accession>
<keyword evidence="2" id="KW-0472">Membrane</keyword>
<dbReference type="Proteomes" id="UP000095210">
    <property type="component" value="Chromosome"/>
</dbReference>
<keyword evidence="2" id="KW-1133">Transmembrane helix</keyword>
<dbReference type="InterPro" id="IPR027417">
    <property type="entry name" value="P-loop_NTPase"/>
</dbReference>
<keyword evidence="4" id="KW-1185">Reference proteome</keyword>
<dbReference type="KEGG" id="ahm:TL08_21075"/>